<protein>
    <submittedName>
        <fullName evidence="2">Uncharacterized protein</fullName>
    </submittedName>
</protein>
<organism evidence="2">
    <name type="scientific">Aureoumbra lagunensis</name>
    <dbReference type="NCBI Taxonomy" id="44058"/>
    <lineage>
        <taxon>Eukaryota</taxon>
        <taxon>Sar</taxon>
        <taxon>Stramenopiles</taxon>
        <taxon>Ochrophyta</taxon>
        <taxon>Pelagophyceae</taxon>
        <taxon>Pelagomonadales</taxon>
        <taxon>Aureoumbra</taxon>
    </lineage>
</organism>
<gene>
    <name evidence="2" type="ORF">ALAG00032_LOCUS6689</name>
</gene>
<feature type="compositionally biased region" description="Polar residues" evidence="1">
    <location>
        <begin position="161"/>
        <end position="175"/>
    </location>
</feature>
<dbReference type="EMBL" id="HBIJ01009521">
    <property type="protein sequence ID" value="CAE0365945.1"/>
    <property type="molecule type" value="Transcribed_RNA"/>
</dbReference>
<feature type="compositionally biased region" description="Polar residues" evidence="1">
    <location>
        <begin position="563"/>
        <end position="576"/>
    </location>
</feature>
<sequence>MTPKIVKYLVDDEACLELASFIALKSDEKKERIQDAENLERSYRAARALGASGDMLLPFLGQGGTQLVIKLCKNLLELFSPNSIGSLHHGCHLLLRLLGMYPDQVYDAFMIDTRSEFLGGLLKFVDFDGNCKSLLMELCAPNSKAAFEMSDDDSDEDAENYMSSDNASPNKQEPSPSKRWQFVQYMTKYQILRQAAIDCPRCFIELCDRISRDKNGEVLLQPLAHGDVHTILLRRIFSDDDNDDDKDSRNYEKIDAARAILAATRLSLRHRTSVLVSSSTEESEERIILPPGILLVRSKFKELLRSSGLDSLASMAIHQATSNLLQFHLLEILLECLDQDKLHRSFWLRAVHIFCIHRRGGLCSGLFLELWLTALHNQLVDDDTIAALAAALSKVNHEDPHIIALFAACHFASPHIQIPANFQRLLILHAASRFFHGPIDPFSVKDNSEHAIFQSLDMNQDSILQYAQALGFTQQRHTFFNIDSDDDSEPTEISSGQLPFSKDERFLARSTYRDDDYDSENIHYHASLPDGEQDDDDPYDDHVLIDDTDGLRPMSIDDDLPLSQESNDDMSSTSFPNYPPVLDDDEELDDFNSLVQAPSS</sequence>
<feature type="region of interest" description="Disordered" evidence="1">
    <location>
        <begin position="518"/>
        <end position="600"/>
    </location>
</feature>
<proteinExistence type="predicted"/>
<accession>A0A7S3JV45</accession>
<evidence type="ECO:0000313" key="2">
    <source>
        <dbReference type="EMBL" id="CAE0365945.1"/>
    </source>
</evidence>
<dbReference type="AlphaFoldDB" id="A0A7S3JV45"/>
<evidence type="ECO:0000256" key="1">
    <source>
        <dbReference type="SAM" id="MobiDB-lite"/>
    </source>
</evidence>
<reference evidence="2" key="1">
    <citation type="submission" date="2021-01" db="EMBL/GenBank/DDBJ databases">
        <authorList>
            <person name="Corre E."/>
            <person name="Pelletier E."/>
            <person name="Niang G."/>
            <person name="Scheremetjew M."/>
            <person name="Finn R."/>
            <person name="Kale V."/>
            <person name="Holt S."/>
            <person name="Cochrane G."/>
            <person name="Meng A."/>
            <person name="Brown T."/>
            <person name="Cohen L."/>
        </authorList>
    </citation>
    <scope>NUCLEOTIDE SEQUENCE</scope>
    <source>
        <strain evidence="2">CCMP1510</strain>
    </source>
</reference>
<feature type="region of interest" description="Disordered" evidence="1">
    <location>
        <begin position="149"/>
        <end position="177"/>
    </location>
</feature>
<name>A0A7S3JV45_9STRA</name>
<feature type="compositionally biased region" description="Acidic residues" evidence="1">
    <location>
        <begin position="149"/>
        <end position="159"/>
    </location>
</feature>